<gene>
    <name evidence="1" type="ORF">Aocu_04490</name>
</gene>
<keyword evidence="2" id="KW-1185">Reference proteome</keyword>
<dbReference type="EMBL" id="LK028559">
    <property type="protein sequence ID" value="CDR30522.1"/>
    <property type="molecule type" value="Genomic_DNA"/>
</dbReference>
<evidence type="ECO:0000313" key="2">
    <source>
        <dbReference type="Proteomes" id="UP000032434"/>
    </source>
</evidence>
<dbReference type="KEGG" id="aoc:Aocu_04490"/>
<dbReference type="Proteomes" id="UP000032434">
    <property type="component" value="Chromosome 1"/>
</dbReference>
<evidence type="ECO:0000313" key="1">
    <source>
        <dbReference type="EMBL" id="CDR30522.1"/>
    </source>
</evidence>
<dbReference type="InParanoid" id="A0A061AHS2"/>
<sequence length="93" mass="10741">MFEYVSKTKYSPVRSELEDIIKNVQDELRGEITFRFDLIGSGSKKLITQEKGSNKGFDFDYNLVLQQGAFDFTAKEIRDKFMEAFNKALKGTK</sequence>
<dbReference type="PATRIC" id="fig|35623.3.peg.450"/>
<reference evidence="2" key="1">
    <citation type="submission" date="2014-05" db="EMBL/GenBank/DDBJ databases">
        <authorList>
            <person name="Kube M."/>
        </authorList>
    </citation>
    <scope>NUCLEOTIDE SEQUENCE [LARGE SCALE GENOMIC DNA]</scope>
</reference>
<protein>
    <submittedName>
        <fullName evidence="1">Uncharacterized protein</fullName>
    </submittedName>
</protein>
<accession>A0A061AHS2</accession>
<dbReference type="OrthoDB" id="1654075at2"/>
<dbReference type="HOGENOM" id="CLU_2393092_0_0_14"/>
<dbReference type="AlphaFoldDB" id="A0A061AHS2"/>
<organism evidence="1 2">
    <name type="scientific">Acholeplasma oculi</name>
    <dbReference type="NCBI Taxonomy" id="35623"/>
    <lineage>
        <taxon>Bacteria</taxon>
        <taxon>Bacillati</taxon>
        <taxon>Mycoplasmatota</taxon>
        <taxon>Mollicutes</taxon>
        <taxon>Acholeplasmatales</taxon>
        <taxon>Acholeplasmataceae</taxon>
        <taxon>Acholeplasma</taxon>
    </lineage>
</organism>
<name>A0A061AHS2_9MOLU</name>
<dbReference type="RefSeq" id="WP_052669922.1">
    <property type="nucleotide sequence ID" value="NZ_FUZK01000003.1"/>
</dbReference>
<proteinExistence type="predicted"/>